<evidence type="ECO:0000313" key="1">
    <source>
        <dbReference type="EMBL" id="WAH37047.1"/>
    </source>
</evidence>
<organism evidence="1 2">
    <name type="scientific">Alicyclobacillus dauci</name>
    <dbReference type="NCBI Taxonomy" id="1475485"/>
    <lineage>
        <taxon>Bacteria</taxon>
        <taxon>Bacillati</taxon>
        <taxon>Bacillota</taxon>
        <taxon>Bacilli</taxon>
        <taxon>Bacillales</taxon>
        <taxon>Alicyclobacillaceae</taxon>
        <taxon>Alicyclobacillus</taxon>
    </lineage>
</organism>
<name>A0ABY6Z2C1_9BACL</name>
<evidence type="ECO:0000313" key="2">
    <source>
        <dbReference type="Proteomes" id="UP001164803"/>
    </source>
</evidence>
<keyword evidence="2" id="KW-1185">Reference proteome</keyword>
<sequence>MGTSKGYDAPKTPQWADLKRKVTTFAKEGRPGPINAKQLVGQFIRANGGAHAIAYSGGIGARSAQTVARNLGAFISLIHNVGFAEAITRSGLEHLRGLPTSEIILTLIDYIGEDASIIDQVDARNALSQLMAEMFNEAEGIDGVGEVLEYYIDSENLTRLLEKFFAYYVYQQFCRSFYERLASKVGIAQADAFLDDILDYIKSEITVLTMDRDVAQVDWNGQEGQTICAQIMDKTLGVFGG</sequence>
<dbReference type="EMBL" id="CP104064">
    <property type="protein sequence ID" value="WAH37047.1"/>
    <property type="molecule type" value="Genomic_DNA"/>
</dbReference>
<accession>A0ABY6Z2C1</accession>
<reference evidence="1" key="1">
    <citation type="submission" date="2022-08" db="EMBL/GenBank/DDBJ databases">
        <title>Alicyclobacillus dauci DSM2870, complete genome.</title>
        <authorList>
            <person name="Wang Q."/>
            <person name="Cai R."/>
            <person name="Wang Z."/>
        </authorList>
    </citation>
    <scope>NUCLEOTIDE SEQUENCE</scope>
    <source>
        <strain evidence="1">DSM 28700</strain>
    </source>
</reference>
<proteinExistence type="predicted"/>
<dbReference type="RefSeq" id="WP_268044481.1">
    <property type="nucleotide sequence ID" value="NZ_CP104064.1"/>
</dbReference>
<dbReference type="Proteomes" id="UP001164803">
    <property type="component" value="Chromosome"/>
</dbReference>
<protein>
    <submittedName>
        <fullName evidence="1">Uncharacterized protein</fullName>
    </submittedName>
</protein>
<gene>
    <name evidence="1" type="ORF">NZD86_00235</name>
</gene>